<dbReference type="EMBL" id="AORV01000039">
    <property type="protein sequence ID" value="EMS71353.1"/>
    <property type="molecule type" value="Genomic_DNA"/>
</dbReference>
<reference evidence="7 8" key="1">
    <citation type="journal article" date="2013" name="Genome Announc.">
        <title>Draft Genome Sequence of the Cellulolytic, Mesophilic, Anaerobic Bacterium Clostridium termitidis Strain CT1112 (DSM 5398).</title>
        <authorList>
            <person name="Lal S."/>
            <person name="Ramachandran U."/>
            <person name="Zhang X."/>
            <person name="Munir R."/>
            <person name="Sparling R."/>
            <person name="Levin D.B."/>
        </authorList>
    </citation>
    <scope>NUCLEOTIDE SEQUENCE [LARGE SCALE GENOMIC DNA]</scope>
    <source>
        <strain evidence="7 8">CT1112</strain>
    </source>
</reference>
<dbReference type="Pfam" id="PF02653">
    <property type="entry name" value="BPD_transp_2"/>
    <property type="match status" value="1"/>
</dbReference>
<dbReference type="InterPro" id="IPR001851">
    <property type="entry name" value="ABC_transp_permease"/>
</dbReference>
<evidence type="ECO:0000313" key="7">
    <source>
        <dbReference type="EMBL" id="EMS71353.1"/>
    </source>
</evidence>
<feature type="transmembrane region" description="Helical" evidence="6">
    <location>
        <begin position="295"/>
        <end position="315"/>
    </location>
</feature>
<keyword evidence="8" id="KW-1185">Reference proteome</keyword>
<comment type="subcellular location">
    <subcellularLocation>
        <location evidence="1">Cell membrane</location>
        <topology evidence="1">Multi-pass membrane protein</topology>
    </subcellularLocation>
</comment>
<dbReference type="PANTHER" id="PTHR32196:SF63">
    <property type="entry name" value="INNER MEMBRANE ABC TRANSPORTER PERMEASE PROTEIN YJFF"/>
    <property type="match status" value="1"/>
</dbReference>
<keyword evidence="5 6" id="KW-0472">Membrane</keyword>
<keyword evidence="2" id="KW-1003">Cell membrane</keyword>
<evidence type="ECO:0000313" key="8">
    <source>
        <dbReference type="Proteomes" id="UP000014155"/>
    </source>
</evidence>
<dbReference type="PANTHER" id="PTHR32196">
    <property type="entry name" value="ABC TRANSPORTER PERMEASE PROTEIN YPHD-RELATED-RELATED"/>
    <property type="match status" value="1"/>
</dbReference>
<evidence type="ECO:0000256" key="6">
    <source>
        <dbReference type="SAM" id="Phobius"/>
    </source>
</evidence>
<dbReference type="eggNOG" id="COG1172">
    <property type="taxonomic scope" value="Bacteria"/>
</dbReference>
<organism evidence="7 8">
    <name type="scientific">Ruminiclostridium cellobioparum subsp. termitidis CT1112</name>
    <dbReference type="NCBI Taxonomy" id="1195236"/>
    <lineage>
        <taxon>Bacteria</taxon>
        <taxon>Bacillati</taxon>
        <taxon>Bacillota</taxon>
        <taxon>Clostridia</taxon>
        <taxon>Eubacteriales</taxon>
        <taxon>Oscillospiraceae</taxon>
        <taxon>Ruminiclostridium</taxon>
    </lineage>
</organism>
<name>S0FSB4_RUMCE</name>
<feature type="transmembrane region" description="Helical" evidence="6">
    <location>
        <begin position="12"/>
        <end position="35"/>
    </location>
</feature>
<evidence type="ECO:0000256" key="2">
    <source>
        <dbReference type="ARBA" id="ARBA00022475"/>
    </source>
</evidence>
<feature type="transmembrane region" description="Helical" evidence="6">
    <location>
        <begin position="215"/>
        <end position="237"/>
    </location>
</feature>
<dbReference type="PATRIC" id="fig|1195236.3.peg.3142"/>
<feature type="transmembrane region" description="Helical" evidence="6">
    <location>
        <begin position="164"/>
        <end position="184"/>
    </location>
</feature>
<evidence type="ECO:0000256" key="3">
    <source>
        <dbReference type="ARBA" id="ARBA00022692"/>
    </source>
</evidence>
<dbReference type="STRING" id="1195236.CTER_2822"/>
<feature type="transmembrane region" description="Helical" evidence="6">
    <location>
        <begin position="249"/>
        <end position="275"/>
    </location>
</feature>
<evidence type="ECO:0000256" key="4">
    <source>
        <dbReference type="ARBA" id="ARBA00022989"/>
    </source>
</evidence>
<dbReference type="GO" id="GO:0005886">
    <property type="term" value="C:plasma membrane"/>
    <property type="evidence" value="ECO:0007669"/>
    <property type="project" value="UniProtKB-SubCell"/>
</dbReference>
<proteinExistence type="predicted"/>
<evidence type="ECO:0000256" key="5">
    <source>
        <dbReference type="ARBA" id="ARBA00023136"/>
    </source>
</evidence>
<dbReference type="CDD" id="cd06579">
    <property type="entry name" value="TM_PBP1_transp_AraH_like"/>
    <property type="match status" value="1"/>
</dbReference>
<protein>
    <submittedName>
        <fullName evidence="7">Ribose/xylose/arabinose/galactoside ABC transporter permease</fullName>
    </submittedName>
</protein>
<feature type="transmembrane region" description="Helical" evidence="6">
    <location>
        <begin position="121"/>
        <end position="143"/>
    </location>
</feature>
<dbReference type="NCBIfam" id="NF008630">
    <property type="entry name" value="PRK11618.1"/>
    <property type="match status" value="1"/>
</dbReference>
<comment type="caution">
    <text evidence="7">The sequence shown here is derived from an EMBL/GenBank/DDBJ whole genome shotgun (WGS) entry which is preliminary data.</text>
</comment>
<keyword evidence="3 6" id="KW-0812">Transmembrane</keyword>
<evidence type="ECO:0000256" key="1">
    <source>
        <dbReference type="ARBA" id="ARBA00004651"/>
    </source>
</evidence>
<dbReference type="RefSeq" id="WP_004626683.1">
    <property type="nucleotide sequence ID" value="NZ_AORV01000039.1"/>
</dbReference>
<dbReference type="AlphaFoldDB" id="S0FSB4"/>
<feature type="transmembrane region" description="Helical" evidence="6">
    <location>
        <begin position="47"/>
        <end position="80"/>
    </location>
</feature>
<dbReference type="Proteomes" id="UP000014155">
    <property type="component" value="Unassembled WGS sequence"/>
</dbReference>
<keyword evidence="4 6" id="KW-1133">Transmembrane helix</keyword>
<accession>S0FSB4</accession>
<dbReference type="GO" id="GO:0022857">
    <property type="term" value="F:transmembrane transporter activity"/>
    <property type="evidence" value="ECO:0007669"/>
    <property type="project" value="InterPro"/>
</dbReference>
<sequence>MKKLFNSKFLSLYITIFLFFVLFSIGSVLYTGFFSLQTFLNLFIDNAFLIISASGMTMVLLIGGIDISVGSVIALTCMLSAYLLELKGFNPVLVMVLMILMGAGFGLIQGCLIHFFKIQPFIVTLAGLFFARGMTAVISTDTINIKNKLYTDISNYRIYLYDKSFISIGVVIALIVISITIYIAHYTRFGRSVYAIGGNEQSARLMGLPVGRTKVLVYTYSGVCYAIAGIVFSFYMLSGYTLHQQGGEMDAIASAVIGGTSLTGGVGYVFGTLFGVLIQGVIQTLIMFQGTLSSWWTRIAVALLLCMFIMIQRLLTIRKDTGRKAKFNTGKKAKQLKVKA</sequence>
<gene>
    <name evidence="7" type="ORF">CTER_2822</name>
</gene>
<feature type="transmembrane region" description="Helical" evidence="6">
    <location>
        <begin position="92"/>
        <end position="115"/>
    </location>
</feature>